<organism evidence="2 3">
    <name type="scientific">Tritrichomonas foetus</name>
    <dbReference type="NCBI Taxonomy" id="1144522"/>
    <lineage>
        <taxon>Eukaryota</taxon>
        <taxon>Metamonada</taxon>
        <taxon>Parabasalia</taxon>
        <taxon>Tritrichomonadida</taxon>
        <taxon>Tritrichomonadidae</taxon>
        <taxon>Tritrichomonas</taxon>
    </lineage>
</organism>
<comment type="caution">
    <text evidence="2">The sequence shown here is derived from an EMBL/GenBank/DDBJ whole genome shotgun (WGS) entry which is preliminary data.</text>
</comment>
<dbReference type="Gene3D" id="2.60.120.260">
    <property type="entry name" value="Galactose-binding domain-like"/>
    <property type="match status" value="2"/>
</dbReference>
<name>A0A1J4KQW0_9EUKA</name>
<feature type="coiled-coil region" evidence="1">
    <location>
        <begin position="308"/>
        <end position="352"/>
    </location>
</feature>
<dbReference type="Proteomes" id="UP000179807">
    <property type="component" value="Unassembled WGS sequence"/>
</dbReference>
<dbReference type="InterPro" id="IPR008979">
    <property type="entry name" value="Galactose-bd-like_sf"/>
</dbReference>
<evidence type="ECO:0000313" key="2">
    <source>
        <dbReference type="EMBL" id="OHT13643.1"/>
    </source>
</evidence>
<dbReference type="RefSeq" id="XP_068366779.1">
    <property type="nucleotide sequence ID" value="XM_068498839.1"/>
</dbReference>
<reference evidence="2" key="1">
    <citation type="submission" date="2016-10" db="EMBL/GenBank/DDBJ databases">
        <authorList>
            <person name="Benchimol M."/>
            <person name="Almeida L.G."/>
            <person name="Vasconcelos A.T."/>
            <person name="Perreira-Neves A."/>
            <person name="Rosa I.A."/>
            <person name="Tasca T."/>
            <person name="Bogo M.R."/>
            <person name="de Souza W."/>
        </authorList>
    </citation>
    <scope>NUCLEOTIDE SEQUENCE [LARGE SCALE GENOMIC DNA]</scope>
    <source>
        <strain evidence="2">K</strain>
    </source>
</reference>
<evidence type="ECO:0000313" key="3">
    <source>
        <dbReference type="Proteomes" id="UP000179807"/>
    </source>
</evidence>
<keyword evidence="3" id="KW-1185">Reference proteome</keyword>
<sequence>MEDPRSALPFPFKYQKTERLCQSESIDLWRIFPENTNIEANLLLVYRNLEKKNFFEKVSKLTHLDYVSILPICSYDIISYADNKIGENELSFPAIYYKDTTNLIPLSKFFTNKRIKPTSLQRYKIILGITSAVFYLFKERVPINTLTVDEVLVNSINGETKIFNFKNFSKDYICETDYLNYLNFLASVIQFVVISTDNENDDEFDENNLSLPEFNFYNDFYNIIQNHANLVEKVIRDKSKKSKYSIDDKKPLKFNDLTFHQIWKSLINANLQTLGISEDDVDAARKYQSKLLTLSMKSHAFLEHNQKLYEQQNNLNDISENITFLKNEISKLRGILNNIQEKEEENKKILDSFDDFQNITKEKVNSAINSLEITSKNAKNVILPPSVSGGGICQYLIGSQTTKFDHLVIPSQSSGDVYCIIDENDGGNYSSGAGDYEWIQFEFQEEIEVTSFKIQSAHRAFLKTWGIVAYNEDGKEITLYETKNDNSLKGKNAEFSTAVLEKVKTNKIRLEKFGVNWSDTNFMRVKNIEFYTDDPKYQNGVFKQLLQEADDHDPHKAAVYLTASNFDFRYFHQINPKRSLCTLYDEKLPYFQIEFPKGKVKISGYRIQQLIKYPVLSWSLTGSNDKKHWKTLHNGETKVEEISQVMIYGVDNENGETFRFFRISNTMPNEDDNLKLRIRHFDVFGEYINC</sequence>
<dbReference type="SUPFAM" id="SSF49785">
    <property type="entry name" value="Galactose-binding domain-like"/>
    <property type="match status" value="1"/>
</dbReference>
<dbReference type="EMBL" id="MLAK01000502">
    <property type="protein sequence ID" value="OHT13643.1"/>
    <property type="molecule type" value="Genomic_DNA"/>
</dbReference>
<dbReference type="GeneID" id="94833543"/>
<dbReference type="VEuPathDB" id="TrichDB:TRFO_16205"/>
<protein>
    <submittedName>
        <fullName evidence="2">Uncharacterized protein</fullName>
    </submittedName>
</protein>
<proteinExistence type="predicted"/>
<gene>
    <name evidence="2" type="ORF">TRFO_16205</name>
</gene>
<accession>A0A1J4KQW0</accession>
<evidence type="ECO:0000256" key="1">
    <source>
        <dbReference type="SAM" id="Coils"/>
    </source>
</evidence>
<dbReference type="AlphaFoldDB" id="A0A1J4KQW0"/>
<keyword evidence="1" id="KW-0175">Coiled coil</keyword>